<evidence type="ECO:0000259" key="2">
    <source>
        <dbReference type="Pfam" id="PF03101"/>
    </source>
</evidence>
<reference evidence="3 4" key="1">
    <citation type="journal article" date="2019" name="Appl. Microbiol. Biotechnol.">
        <title>Genome sequence of Isaria javanica and comparative genome analysis insights into family S53 peptidase evolution in fungal entomopathogens.</title>
        <authorList>
            <person name="Lin R."/>
            <person name="Zhang X."/>
            <person name="Xin B."/>
            <person name="Zou M."/>
            <person name="Gao Y."/>
            <person name="Qin F."/>
            <person name="Hu Q."/>
            <person name="Xie B."/>
            <person name="Cheng X."/>
        </authorList>
    </citation>
    <scope>NUCLEOTIDE SEQUENCE [LARGE SCALE GENOMIC DNA]</scope>
    <source>
        <strain evidence="3 4">IJ1G</strain>
    </source>
</reference>
<dbReference type="Proteomes" id="UP000315783">
    <property type="component" value="Unassembled WGS sequence"/>
</dbReference>
<keyword evidence="3" id="KW-0238">DNA-binding</keyword>
<feature type="compositionally biased region" description="Low complexity" evidence="1">
    <location>
        <begin position="194"/>
        <end position="209"/>
    </location>
</feature>
<proteinExistence type="predicted"/>
<dbReference type="GO" id="GO:0003677">
    <property type="term" value="F:DNA binding"/>
    <property type="evidence" value="ECO:0007669"/>
    <property type="project" value="UniProtKB-KW"/>
</dbReference>
<feature type="region of interest" description="Disordered" evidence="1">
    <location>
        <begin position="46"/>
        <end position="71"/>
    </location>
</feature>
<accession>A0A545VDW3</accession>
<gene>
    <name evidence="3" type="ORF">IF1G_02117</name>
</gene>
<sequence length="347" mass="38007">MASLHSLEDRAFPSVKAALDTLQSQQNLLGFAISLSGSYRTRNGQQSQTYFRCDRGGARRKQNSNPKHYKTTTKKCNCGFKGVIRLSKFLGTFSISFLHDQHNHEPLRNPANSARIRRHTQQQFGIERLRELIITKSADGQSSSGVIASQLTREFPGLEIIAQDVRTIQSHLRREQYGAEQYGAGPPTQAVRPGSSVSQRGGSSASSGASEHRADAGAGTFTARERRQLAAMQELIRSQLAAFEARLVQRLASLIGPQTTHITATPVNFGVIWPPPSASMSQVTPAYGFSQSSLGGLQASQQPAQQPAQQTGQQTGQPTAQQTAQQPDIVKPASREFEFRHWQAQNQ</sequence>
<feature type="domain" description="FAR1" evidence="2">
    <location>
        <begin position="29"/>
        <end position="105"/>
    </location>
</feature>
<evidence type="ECO:0000313" key="3">
    <source>
        <dbReference type="EMBL" id="TQV99902.1"/>
    </source>
</evidence>
<organism evidence="3 4">
    <name type="scientific">Cordyceps javanica</name>
    <dbReference type="NCBI Taxonomy" id="43265"/>
    <lineage>
        <taxon>Eukaryota</taxon>
        <taxon>Fungi</taxon>
        <taxon>Dikarya</taxon>
        <taxon>Ascomycota</taxon>
        <taxon>Pezizomycotina</taxon>
        <taxon>Sordariomycetes</taxon>
        <taxon>Hypocreomycetidae</taxon>
        <taxon>Hypocreales</taxon>
        <taxon>Cordycipitaceae</taxon>
        <taxon>Cordyceps</taxon>
    </lineage>
</organism>
<feature type="compositionally biased region" description="Low complexity" evidence="1">
    <location>
        <begin position="293"/>
        <end position="327"/>
    </location>
</feature>
<dbReference type="STRING" id="43265.A0A545VDW3"/>
<name>A0A545VDW3_9HYPO</name>
<keyword evidence="4" id="KW-1185">Reference proteome</keyword>
<feature type="region of interest" description="Disordered" evidence="1">
    <location>
        <begin position="293"/>
        <end position="347"/>
    </location>
</feature>
<dbReference type="Pfam" id="PF03101">
    <property type="entry name" value="FAR1"/>
    <property type="match status" value="1"/>
</dbReference>
<dbReference type="EMBL" id="SPUK01000002">
    <property type="protein sequence ID" value="TQV99902.1"/>
    <property type="molecule type" value="Genomic_DNA"/>
</dbReference>
<dbReference type="InterPro" id="IPR004330">
    <property type="entry name" value="FAR1_DNA_bnd_dom"/>
</dbReference>
<feature type="compositionally biased region" description="Basic residues" evidence="1">
    <location>
        <begin position="58"/>
        <end position="71"/>
    </location>
</feature>
<evidence type="ECO:0000256" key="1">
    <source>
        <dbReference type="SAM" id="MobiDB-lite"/>
    </source>
</evidence>
<evidence type="ECO:0000313" key="4">
    <source>
        <dbReference type="Proteomes" id="UP000315783"/>
    </source>
</evidence>
<comment type="caution">
    <text evidence="3">The sequence shown here is derived from an EMBL/GenBank/DDBJ whole genome shotgun (WGS) entry which is preliminary data.</text>
</comment>
<dbReference type="AlphaFoldDB" id="A0A545VDW3"/>
<feature type="region of interest" description="Disordered" evidence="1">
    <location>
        <begin position="180"/>
        <end position="219"/>
    </location>
</feature>
<protein>
    <submittedName>
        <fullName evidence="3">FAR1 DNA-bindingdomain-containing protein</fullName>
    </submittedName>
</protein>